<dbReference type="Pfam" id="PF00027">
    <property type="entry name" value="cNMP_binding"/>
    <property type="match status" value="1"/>
</dbReference>
<dbReference type="SUPFAM" id="SSF51206">
    <property type="entry name" value="cAMP-binding domain-like"/>
    <property type="match status" value="1"/>
</dbReference>
<organism evidence="2 3">
    <name type="scientific">Chryseobacterium gallinarum</name>
    <dbReference type="NCBI Taxonomy" id="1324352"/>
    <lineage>
        <taxon>Bacteria</taxon>
        <taxon>Pseudomonadati</taxon>
        <taxon>Bacteroidota</taxon>
        <taxon>Flavobacteriia</taxon>
        <taxon>Flavobacteriales</taxon>
        <taxon>Weeksellaceae</taxon>
        <taxon>Chryseobacterium group</taxon>
        <taxon>Chryseobacterium</taxon>
    </lineage>
</organism>
<dbReference type="Gene3D" id="2.60.120.10">
    <property type="entry name" value="Jelly Rolls"/>
    <property type="match status" value="1"/>
</dbReference>
<dbReference type="InterPro" id="IPR000595">
    <property type="entry name" value="cNMP-bd_dom"/>
</dbReference>
<dbReference type="Proteomes" id="UP000501570">
    <property type="component" value="Chromosome"/>
</dbReference>
<sequence length="197" mass="23086">MNLTSLFMHHLPFIQTIENIFKPDQTVMDELVSHLELRIYRKGDYLLKADETCRYFYFIEKGLVKLFFDNGDKDFIMTFFSENSFFTELSGFLTGNPSKYMIVALEPTQVLRIHKDVVVRLCKNNHSAETLFSKLYSKAPVNMMGRISEMLEDDGKKRYINFLKQRPDLIQRISLGDLADYIGITQVSLSRIRARKF</sequence>
<feature type="domain" description="Cyclic nucleotide-binding" evidence="1">
    <location>
        <begin position="24"/>
        <end position="121"/>
    </location>
</feature>
<dbReference type="PROSITE" id="PS50042">
    <property type="entry name" value="CNMP_BINDING_3"/>
    <property type="match status" value="1"/>
</dbReference>
<accession>A0ABX6KMZ9</accession>
<dbReference type="EMBL" id="CP050995">
    <property type="protein sequence ID" value="QIY89123.1"/>
    <property type="molecule type" value="Genomic_DNA"/>
</dbReference>
<evidence type="ECO:0000313" key="3">
    <source>
        <dbReference type="Proteomes" id="UP000501570"/>
    </source>
</evidence>
<gene>
    <name evidence="2" type="ORF">FOB44_00015</name>
</gene>
<dbReference type="InterPro" id="IPR014710">
    <property type="entry name" value="RmlC-like_jellyroll"/>
</dbReference>
<dbReference type="CDD" id="cd00038">
    <property type="entry name" value="CAP_ED"/>
    <property type="match status" value="1"/>
</dbReference>
<evidence type="ECO:0000313" key="2">
    <source>
        <dbReference type="EMBL" id="QIY89123.1"/>
    </source>
</evidence>
<dbReference type="InterPro" id="IPR018490">
    <property type="entry name" value="cNMP-bd_dom_sf"/>
</dbReference>
<keyword evidence="3" id="KW-1185">Reference proteome</keyword>
<reference evidence="2 3" key="1">
    <citation type="submission" date="2019-09" db="EMBL/GenBank/DDBJ databases">
        <title>FDA dAtabase for Regulatory Grade micrObial Sequences (FDA-ARGOS): Supporting development and validation of Infectious Disease Dx tests.</title>
        <authorList>
            <person name="Sciortino C."/>
            <person name="Tallon L."/>
            <person name="Sadzewicz L."/>
            <person name="Vavikolanu K."/>
            <person name="Mehta A."/>
            <person name="Aluvathingal J."/>
            <person name="Nadendla S."/>
            <person name="Nandy P."/>
            <person name="Geyer C."/>
            <person name="Yan Y."/>
            <person name="Sichtig H."/>
        </authorList>
    </citation>
    <scope>NUCLEOTIDE SEQUENCE [LARGE SCALE GENOMIC DNA]</scope>
    <source>
        <strain evidence="2 3">FDAARGOS_636</strain>
    </source>
</reference>
<evidence type="ECO:0000259" key="1">
    <source>
        <dbReference type="PROSITE" id="PS50042"/>
    </source>
</evidence>
<dbReference type="RefSeq" id="WP_168237194.1">
    <property type="nucleotide sequence ID" value="NZ_CP050995.1"/>
</dbReference>
<name>A0ABX6KMZ9_CHRGL</name>
<dbReference type="SMART" id="SM00100">
    <property type="entry name" value="cNMP"/>
    <property type="match status" value="1"/>
</dbReference>
<proteinExistence type="predicted"/>
<protein>
    <submittedName>
        <fullName evidence="2">Crp/Fnr family transcriptional regulator</fullName>
    </submittedName>
</protein>